<dbReference type="AlphaFoldDB" id="A0A246DY17"/>
<dbReference type="FunFam" id="3.20.20.80:FF:000064">
    <property type="entry name" value="Oligo-1,6-glucosidase"/>
    <property type="match status" value="2"/>
</dbReference>
<dbReference type="SUPFAM" id="SSF51445">
    <property type="entry name" value="(Trans)glycosidases"/>
    <property type="match status" value="1"/>
</dbReference>
<dbReference type="EMBL" id="MXPU01000005">
    <property type="protein sequence ID" value="OWO95241.1"/>
    <property type="molecule type" value="Genomic_DNA"/>
</dbReference>
<dbReference type="InterPro" id="IPR006047">
    <property type="entry name" value="GH13_cat_dom"/>
</dbReference>
<comment type="caution">
    <text evidence="5">The sequence shown here is derived from an EMBL/GenBank/DDBJ whole genome shotgun (WGS) entry which is preliminary data.</text>
</comment>
<dbReference type="Gene3D" id="3.90.400.10">
    <property type="entry name" value="Oligo-1,6-glucosidase, Domain 2"/>
    <property type="match status" value="1"/>
</dbReference>
<dbReference type="Pfam" id="PF00128">
    <property type="entry name" value="Alpha-amylase"/>
    <property type="match status" value="1"/>
</dbReference>
<evidence type="ECO:0000256" key="1">
    <source>
        <dbReference type="ARBA" id="ARBA00008061"/>
    </source>
</evidence>
<sequence>MDQSTTPLGGPARSPLQPKWWHTATVYQVYPRSFCDSNGDGIGDLPGITAKLDYLKKLGIDIIWLSPIYKSPMDDNGYDISDYRDIAPEFGTLADFDQLVAEAKDRGIGIMLDLVVNHTSDEHPWFLQSRQELDNPFRDFYIWRKPAPDGGPPNGLKSSFGGPAWTLDPGTGEYYLHMFSRRQPDLNWENEKVRTEIYDMMNWWLERGIAGFRMDVIDYIGKQADRELVKDGPHLHDYLQEMNAKTFGSRDILTVGEAWSATPGAALLYSGRERRELSMIFQFEHVTQQWDAVYGKWRPKPFDLVNLKTVLSKWQLALSEDGWNSLFWGNHDLPRAVSRYGNVSGYHVESAKMLATVLHLLKGTPFVYQGEEIGMTNVPFTSIEQYRDIETINMHRLHVEAGLSPEEFIRGANENGRDNARTPMQWSAAPHGGFSTGVPWIEVNPNYSKVNAEAAIKDEKSIWNHYRKLIALRKSHPVIIYGEYRSWLDQHPDVFVYTRTLDRSWIVVVANFTPRDISLSLPTELAINGECLICNYEPVHMIGETVELKPYETFAIECK</sequence>
<name>A0A246DY17_9HYPH</name>
<dbReference type="CDD" id="cd11333">
    <property type="entry name" value="AmyAc_SI_OligoGlu_DGase"/>
    <property type="match status" value="1"/>
</dbReference>
<dbReference type="RefSeq" id="WP_088392912.1">
    <property type="nucleotide sequence ID" value="NZ_MXPU01000005.1"/>
</dbReference>
<dbReference type="FunFam" id="3.90.400.10:FF:000002">
    <property type="entry name" value="Sucrose isomerase"/>
    <property type="match status" value="1"/>
</dbReference>
<keyword evidence="3" id="KW-0326">Glycosidase</keyword>
<comment type="similarity">
    <text evidence="1">Belongs to the glycosyl hydrolase 13 family.</text>
</comment>
<evidence type="ECO:0000313" key="5">
    <source>
        <dbReference type="EMBL" id="OWO95241.1"/>
    </source>
</evidence>
<evidence type="ECO:0000313" key="6">
    <source>
        <dbReference type="Proteomes" id="UP000197269"/>
    </source>
</evidence>
<dbReference type="Proteomes" id="UP000197269">
    <property type="component" value="Unassembled WGS sequence"/>
</dbReference>
<dbReference type="PANTHER" id="PTHR10357">
    <property type="entry name" value="ALPHA-AMYLASE FAMILY MEMBER"/>
    <property type="match status" value="1"/>
</dbReference>
<dbReference type="Gene3D" id="2.60.40.1180">
    <property type="entry name" value="Golgi alpha-mannosidase II"/>
    <property type="match status" value="1"/>
</dbReference>
<accession>A0A246DY17</accession>
<reference evidence="5 6" key="1">
    <citation type="submission" date="2017-03" db="EMBL/GenBank/DDBJ databases">
        <title>Genome of strain Rhizobium sp. CNPSo 668.</title>
        <authorList>
            <person name="Ribeiro R."/>
        </authorList>
    </citation>
    <scope>NUCLEOTIDE SEQUENCE [LARGE SCALE GENOMIC DNA]</scope>
    <source>
        <strain evidence="5 6">CNPSo 668</strain>
    </source>
</reference>
<keyword evidence="2 5" id="KW-0378">Hydrolase</keyword>
<dbReference type="PANTHER" id="PTHR10357:SF179">
    <property type="entry name" value="NEUTRAL AND BASIC AMINO ACID TRANSPORT PROTEIN RBAT"/>
    <property type="match status" value="1"/>
</dbReference>
<organism evidence="5 6">
    <name type="scientific">Rhizobium esperanzae</name>
    <dbReference type="NCBI Taxonomy" id="1967781"/>
    <lineage>
        <taxon>Bacteria</taxon>
        <taxon>Pseudomonadati</taxon>
        <taxon>Pseudomonadota</taxon>
        <taxon>Alphaproteobacteria</taxon>
        <taxon>Hyphomicrobiales</taxon>
        <taxon>Rhizobiaceae</taxon>
        <taxon>Rhizobium/Agrobacterium group</taxon>
        <taxon>Rhizobium</taxon>
    </lineage>
</organism>
<feature type="domain" description="Glycosyl hydrolase family 13 catalytic" evidence="4">
    <location>
        <begin position="28"/>
        <end position="421"/>
    </location>
</feature>
<dbReference type="SMART" id="SM00642">
    <property type="entry name" value="Aamy"/>
    <property type="match status" value="1"/>
</dbReference>
<protein>
    <submittedName>
        <fullName evidence="5">Glucohydrolase</fullName>
    </submittedName>
</protein>
<gene>
    <name evidence="5" type="ORF">B5E41_09110</name>
</gene>
<proteinExistence type="inferred from homology"/>
<dbReference type="GO" id="GO:0004556">
    <property type="term" value="F:alpha-amylase activity"/>
    <property type="evidence" value="ECO:0007669"/>
    <property type="project" value="TreeGrafter"/>
</dbReference>
<dbReference type="GO" id="GO:0009313">
    <property type="term" value="P:oligosaccharide catabolic process"/>
    <property type="evidence" value="ECO:0007669"/>
    <property type="project" value="TreeGrafter"/>
</dbReference>
<evidence type="ECO:0000256" key="3">
    <source>
        <dbReference type="ARBA" id="ARBA00023295"/>
    </source>
</evidence>
<dbReference type="InterPro" id="IPR045857">
    <property type="entry name" value="O16G_dom_2"/>
</dbReference>
<evidence type="ECO:0000259" key="4">
    <source>
        <dbReference type="SMART" id="SM00642"/>
    </source>
</evidence>
<dbReference type="InterPro" id="IPR013780">
    <property type="entry name" value="Glyco_hydro_b"/>
</dbReference>
<dbReference type="Gene3D" id="3.20.20.80">
    <property type="entry name" value="Glycosidases"/>
    <property type="match status" value="1"/>
</dbReference>
<evidence type="ECO:0000256" key="2">
    <source>
        <dbReference type="ARBA" id="ARBA00022801"/>
    </source>
</evidence>
<dbReference type="InterPro" id="IPR017853">
    <property type="entry name" value="GH"/>
</dbReference>
<dbReference type="NCBIfam" id="NF008183">
    <property type="entry name" value="PRK10933.1"/>
    <property type="match status" value="1"/>
</dbReference>
<dbReference type="SUPFAM" id="SSF51011">
    <property type="entry name" value="Glycosyl hydrolase domain"/>
    <property type="match status" value="1"/>
</dbReference>